<sequence>MVRIDSETTVNKKYLTLIIAAAMATVSATAGASGYRFGSQSVSSQGTAEANGAEAADASTIFSNPAGMSRLEGKQLVGGITAVVPHSTYNDEGSRRFTGTSVGGLTSQDDYVPKAVAAPSLYYSQKINDQLTAGFGMFVPYGTNLSYDWNWAGRYALTNIKLTSITLNPSVAWKINEQHSFGFGLNAEYMKATLGQGVDTPGSIAAAQAAGTGTALIRQIVALGGNPAALARVGDAHASVEGKDWGYGFNVGYMFQPMQGTRFGITYRSSIKHKLRGGADWDFSTVTSDAVVNRVIEAASHHEDSAALVELRTPETLSLNGYHEFNDKLAGMFDVTWTRNSRMKNIDIQFLGTDNGDEVIRQQWKNTVRVALGANYKLNEKVMLRAGIAHDEAPVRSDELRHAALPDSDRNQLSFGFNWKVTPKSSFDFAYSYLDFKDARGNYTNNCRPGLLTCTGNGETTRGTWKTHLQLIGMAYNYQF</sequence>
<comment type="similarity">
    <text evidence="2">Belongs to the OmpP1/FadL family.</text>
</comment>
<reference evidence="8 9" key="1">
    <citation type="journal article" date="2015" name="Stand. Genomic Sci.">
        <title>Genomic Encyclopedia of Bacterial and Archaeal Type Strains, Phase III: the genomes of soil and plant-associated and newly described type strains.</title>
        <authorList>
            <person name="Whitman W.B."/>
            <person name="Woyke T."/>
            <person name="Klenk H.P."/>
            <person name="Zhou Y."/>
            <person name="Lilburn T.G."/>
            <person name="Beck B.J."/>
            <person name="De Vos P."/>
            <person name="Vandamme P."/>
            <person name="Eisen J.A."/>
            <person name="Garrity G."/>
            <person name="Hugenholtz P."/>
            <person name="Kyrpides N.C."/>
        </authorList>
    </citation>
    <scope>NUCLEOTIDE SEQUENCE [LARGE SCALE GENOMIC DNA]</scope>
    <source>
        <strain evidence="8 9">CGMCC 1.10685</strain>
    </source>
</reference>
<dbReference type="PANTHER" id="PTHR35093:SF8">
    <property type="entry name" value="OUTER MEMBRANE PROTEIN NMB0088-RELATED"/>
    <property type="match status" value="1"/>
</dbReference>
<proteinExistence type="inferred from homology"/>
<accession>A0A562PIK3</accession>
<dbReference type="Gene3D" id="2.40.160.60">
    <property type="entry name" value="Outer membrane protein transport protein (OMPP1/FadL/TodX)"/>
    <property type="match status" value="1"/>
</dbReference>
<dbReference type="SUPFAM" id="SSF56935">
    <property type="entry name" value="Porins"/>
    <property type="match status" value="1"/>
</dbReference>
<keyword evidence="4" id="KW-0812">Transmembrane</keyword>
<dbReference type="Proteomes" id="UP000315112">
    <property type="component" value="Unassembled WGS sequence"/>
</dbReference>
<dbReference type="AlphaFoldDB" id="A0A562PIK3"/>
<keyword evidence="5" id="KW-0732">Signal</keyword>
<organism evidence="8 9">
    <name type="scientific">Pseudoduganella flava</name>
    <dbReference type="NCBI Taxonomy" id="871742"/>
    <lineage>
        <taxon>Bacteria</taxon>
        <taxon>Pseudomonadati</taxon>
        <taxon>Pseudomonadota</taxon>
        <taxon>Betaproteobacteria</taxon>
        <taxon>Burkholderiales</taxon>
        <taxon>Oxalobacteraceae</taxon>
        <taxon>Telluria group</taxon>
        <taxon>Pseudoduganella</taxon>
    </lineage>
</organism>
<evidence type="ECO:0000313" key="9">
    <source>
        <dbReference type="Proteomes" id="UP000315112"/>
    </source>
</evidence>
<dbReference type="EMBL" id="VLKW01000009">
    <property type="protein sequence ID" value="TWI44305.1"/>
    <property type="molecule type" value="Genomic_DNA"/>
</dbReference>
<dbReference type="Pfam" id="PF03349">
    <property type="entry name" value="Toluene_X"/>
    <property type="match status" value="1"/>
</dbReference>
<dbReference type="PANTHER" id="PTHR35093">
    <property type="entry name" value="OUTER MEMBRANE PROTEIN NMB0088-RELATED"/>
    <property type="match status" value="1"/>
</dbReference>
<evidence type="ECO:0000256" key="1">
    <source>
        <dbReference type="ARBA" id="ARBA00004571"/>
    </source>
</evidence>
<keyword evidence="7" id="KW-0998">Cell outer membrane</keyword>
<protein>
    <submittedName>
        <fullName evidence="8">Long-chain fatty acid transport protein</fullName>
    </submittedName>
</protein>
<comment type="subcellular location">
    <subcellularLocation>
        <location evidence="1">Cell outer membrane</location>
        <topology evidence="1">Multi-pass membrane protein</topology>
    </subcellularLocation>
</comment>
<dbReference type="GO" id="GO:0015483">
    <property type="term" value="F:long-chain fatty acid transporting porin activity"/>
    <property type="evidence" value="ECO:0007669"/>
    <property type="project" value="TreeGrafter"/>
</dbReference>
<evidence type="ECO:0000256" key="5">
    <source>
        <dbReference type="ARBA" id="ARBA00022729"/>
    </source>
</evidence>
<evidence type="ECO:0000256" key="3">
    <source>
        <dbReference type="ARBA" id="ARBA00022452"/>
    </source>
</evidence>
<evidence type="ECO:0000256" key="2">
    <source>
        <dbReference type="ARBA" id="ARBA00008163"/>
    </source>
</evidence>
<gene>
    <name evidence="8" type="ORF">IP92_04250</name>
</gene>
<evidence type="ECO:0000256" key="6">
    <source>
        <dbReference type="ARBA" id="ARBA00023136"/>
    </source>
</evidence>
<keyword evidence="6" id="KW-0472">Membrane</keyword>
<name>A0A562PIK3_9BURK</name>
<comment type="caution">
    <text evidence="8">The sequence shown here is derived from an EMBL/GenBank/DDBJ whole genome shotgun (WGS) entry which is preliminary data.</text>
</comment>
<dbReference type="GO" id="GO:0009279">
    <property type="term" value="C:cell outer membrane"/>
    <property type="evidence" value="ECO:0007669"/>
    <property type="project" value="UniProtKB-SubCell"/>
</dbReference>
<evidence type="ECO:0000313" key="8">
    <source>
        <dbReference type="EMBL" id="TWI44305.1"/>
    </source>
</evidence>
<evidence type="ECO:0000256" key="7">
    <source>
        <dbReference type="ARBA" id="ARBA00023237"/>
    </source>
</evidence>
<dbReference type="InterPro" id="IPR005017">
    <property type="entry name" value="OMPP1/FadL/TodX"/>
</dbReference>
<keyword evidence="3" id="KW-1134">Transmembrane beta strand</keyword>
<evidence type="ECO:0000256" key="4">
    <source>
        <dbReference type="ARBA" id="ARBA00022692"/>
    </source>
</evidence>